<dbReference type="EMBL" id="KB307246">
    <property type="protein sequence ID" value="ELT99072.1"/>
    <property type="molecule type" value="Genomic_DNA"/>
</dbReference>
<dbReference type="AlphaFoldDB" id="R7TZJ8"/>
<dbReference type="HOGENOM" id="CLU_1200820_0_0_1"/>
<gene>
    <name evidence="2" type="ORF">CAPTEDRAFT_197729</name>
</gene>
<reference evidence="4" key="1">
    <citation type="submission" date="2012-12" db="EMBL/GenBank/DDBJ databases">
        <authorList>
            <person name="Hellsten U."/>
            <person name="Grimwood J."/>
            <person name="Chapman J.A."/>
            <person name="Shapiro H."/>
            <person name="Aerts A."/>
            <person name="Otillar R.P."/>
            <person name="Terry A.Y."/>
            <person name="Boore J.L."/>
            <person name="Simakov O."/>
            <person name="Marletaz F."/>
            <person name="Cho S.-J."/>
            <person name="Edsinger-Gonzales E."/>
            <person name="Havlak P."/>
            <person name="Kuo D.-H."/>
            <person name="Larsson T."/>
            <person name="Lv J."/>
            <person name="Arendt D."/>
            <person name="Savage R."/>
            <person name="Osoegawa K."/>
            <person name="de Jong P."/>
            <person name="Lindberg D.R."/>
            <person name="Seaver E.C."/>
            <person name="Weisblat D.A."/>
            <person name="Putnam N.H."/>
            <person name="Grigoriev I.V."/>
            <person name="Rokhsar D.S."/>
        </authorList>
    </citation>
    <scope>NUCLEOTIDE SEQUENCE</scope>
    <source>
        <strain evidence="4">I ESC-2004</strain>
    </source>
</reference>
<name>R7TZJ8_CAPTE</name>
<sequence length="231" mass="26901">MAMIMDIFRTSNTHTTIVYIISSPDIRSPHRVAYNRSGFPITMMSFLVLLLLGPPLVAAAFDTPPPNVVVEWKVTNEDCVRLIEPTLSSRWYLKFFNISTPTNLNVTVIDQFGCQIVQWKFAVDSISAIVYHDPVVDDYVYEDTHEIYAEYHRHFQPNCSATSHIFVSMYHGYLIQRESFKFDYCNSIDWHQREPFMSVPEHQESPRFIILKAEPNDNLSFLLHYIDPDDI</sequence>
<feature type="transmembrane region" description="Helical" evidence="1">
    <location>
        <begin position="41"/>
        <end position="61"/>
    </location>
</feature>
<keyword evidence="4" id="KW-1185">Reference proteome</keyword>
<dbReference type="EMBL" id="AMQN01010192">
    <property type="status" value="NOT_ANNOTATED_CDS"/>
    <property type="molecule type" value="Genomic_DNA"/>
</dbReference>
<accession>R7TZJ8</accession>
<keyword evidence="1" id="KW-0472">Membrane</keyword>
<evidence type="ECO:0000256" key="1">
    <source>
        <dbReference type="SAM" id="Phobius"/>
    </source>
</evidence>
<evidence type="ECO:0000313" key="4">
    <source>
        <dbReference type="Proteomes" id="UP000014760"/>
    </source>
</evidence>
<reference evidence="2 4" key="2">
    <citation type="journal article" date="2013" name="Nature">
        <title>Insights into bilaterian evolution from three spiralian genomes.</title>
        <authorList>
            <person name="Simakov O."/>
            <person name="Marletaz F."/>
            <person name="Cho S.J."/>
            <person name="Edsinger-Gonzales E."/>
            <person name="Havlak P."/>
            <person name="Hellsten U."/>
            <person name="Kuo D.H."/>
            <person name="Larsson T."/>
            <person name="Lv J."/>
            <person name="Arendt D."/>
            <person name="Savage R."/>
            <person name="Osoegawa K."/>
            <person name="de Jong P."/>
            <person name="Grimwood J."/>
            <person name="Chapman J.A."/>
            <person name="Shapiro H."/>
            <person name="Aerts A."/>
            <person name="Otillar R.P."/>
            <person name="Terry A.Y."/>
            <person name="Boore J.L."/>
            <person name="Grigoriev I.V."/>
            <person name="Lindberg D.R."/>
            <person name="Seaver E.C."/>
            <person name="Weisblat D.A."/>
            <person name="Putnam N.H."/>
            <person name="Rokhsar D.S."/>
        </authorList>
    </citation>
    <scope>NUCLEOTIDE SEQUENCE</scope>
    <source>
        <strain evidence="2 4">I ESC-2004</strain>
    </source>
</reference>
<protein>
    <submittedName>
        <fullName evidence="2 3">Uncharacterized protein</fullName>
    </submittedName>
</protein>
<keyword evidence="1" id="KW-0812">Transmembrane</keyword>
<dbReference type="Proteomes" id="UP000014760">
    <property type="component" value="Unassembled WGS sequence"/>
</dbReference>
<dbReference type="EnsemblMetazoa" id="CapteT197729">
    <property type="protein sequence ID" value="CapteP197729"/>
    <property type="gene ID" value="CapteG197729"/>
</dbReference>
<proteinExistence type="predicted"/>
<organism evidence="2">
    <name type="scientific">Capitella teleta</name>
    <name type="common">Polychaete worm</name>
    <dbReference type="NCBI Taxonomy" id="283909"/>
    <lineage>
        <taxon>Eukaryota</taxon>
        <taxon>Metazoa</taxon>
        <taxon>Spiralia</taxon>
        <taxon>Lophotrochozoa</taxon>
        <taxon>Annelida</taxon>
        <taxon>Polychaeta</taxon>
        <taxon>Sedentaria</taxon>
        <taxon>Scolecida</taxon>
        <taxon>Capitellidae</taxon>
        <taxon>Capitella</taxon>
    </lineage>
</organism>
<keyword evidence="1" id="KW-1133">Transmembrane helix</keyword>
<reference evidence="3" key="3">
    <citation type="submission" date="2015-06" db="UniProtKB">
        <authorList>
            <consortium name="EnsemblMetazoa"/>
        </authorList>
    </citation>
    <scope>IDENTIFICATION</scope>
</reference>
<evidence type="ECO:0000313" key="2">
    <source>
        <dbReference type="EMBL" id="ELT99072.1"/>
    </source>
</evidence>
<evidence type="ECO:0000313" key="3">
    <source>
        <dbReference type="EnsemblMetazoa" id="CapteP197729"/>
    </source>
</evidence>